<dbReference type="EMBL" id="CP070499">
    <property type="protein sequence ID" value="QSB13188.1"/>
    <property type="molecule type" value="Genomic_DNA"/>
</dbReference>
<comment type="cofactor">
    <cofactor evidence="1">
        <name>FAD</name>
        <dbReference type="ChEBI" id="CHEBI:57692"/>
    </cofactor>
</comment>
<organism evidence="7 8">
    <name type="scientific">Natronosporangium hydrolyticum</name>
    <dbReference type="NCBI Taxonomy" id="2811111"/>
    <lineage>
        <taxon>Bacteria</taxon>
        <taxon>Bacillati</taxon>
        <taxon>Actinomycetota</taxon>
        <taxon>Actinomycetes</taxon>
        <taxon>Micromonosporales</taxon>
        <taxon>Micromonosporaceae</taxon>
        <taxon>Natronosporangium</taxon>
    </lineage>
</organism>
<dbReference type="SUPFAM" id="SSF56176">
    <property type="entry name" value="FAD-binding/transporter-associated domain-like"/>
    <property type="match status" value="1"/>
</dbReference>
<evidence type="ECO:0000256" key="1">
    <source>
        <dbReference type="ARBA" id="ARBA00001974"/>
    </source>
</evidence>
<dbReference type="PANTHER" id="PTHR42973:SF39">
    <property type="entry name" value="FAD-BINDING PCMH-TYPE DOMAIN-CONTAINING PROTEIN"/>
    <property type="match status" value="1"/>
</dbReference>
<dbReference type="InterPro" id="IPR006094">
    <property type="entry name" value="Oxid_FAD_bind_N"/>
</dbReference>
<dbReference type="Pfam" id="PF08031">
    <property type="entry name" value="BBE"/>
    <property type="match status" value="1"/>
</dbReference>
<dbReference type="Proteomes" id="UP000662857">
    <property type="component" value="Chromosome"/>
</dbReference>
<dbReference type="RefSeq" id="WP_239675262.1">
    <property type="nucleotide sequence ID" value="NZ_CP070499.1"/>
</dbReference>
<evidence type="ECO:0000256" key="2">
    <source>
        <dbReference type="ARBA" id="ARBA00005466"/>
    </source>
</evidence>
<keyword evidence="5" id="KW-0560">Oxidoreductase</keyword>
<feature type="domain" description="FAD-binding PCMH-type" evidence="6">
    <location>
        <begin position="39"/>
        <end position="207"/>
    </location>
</feature>
<evidence type="ECO:0000313" key="8">
    <source>
        <dbReference type="Proteomes" id="UP000662857"/>
    </source>
</evidence>
<dbReference type="Gene3D" id="3.30.43.10">
    <property type="entry name" value="Uridine Diphospho-n-acetylenolpyruvylglucosamine Reductase, domain 2"/>
    <property type="match status" value="1"/>
</dbReference>
<dbReference type="InterPro" id="IPR050416">
    <property type="entry name" value="FAD-linked_Oxidoreductase"/>
</dbReference>
<evidence type="ECO:0000259" key="6">
    <source>
        <dbReference type="PROSITE" id="PS51387"/>
    </source>
</evidence>
<dbReference type="InterPro" id="IPR016169">
    <property type="entry name" value="FAD-bd_PCMH_sub2"/>
</dbReference>
<keyword evidence="3" id="KW-0285">Flavoprotein</keyword>
<dbReference type="AlphaFoldDB" id="A0A895YHJ2"/>
<dbReference type="PANTHER" id="PTHR42973">
    <property type="entry name" value="BINDING OXIDOREDUCTASE, PUTATIVE (AFU_ORTHOLOGUE AFUA_1G17690)-RELATED"/>
    <property type="match status" value="1"/>
</dbReference>
<gene>
    <name evidence="7" type="ORF">JQS43_16285</name>
</gene>
<comment type="similarity">
    <text evidence="2">Belongs to the oxygen-dependent FAD-linked oxidoreductase family.</text>
</comment>
<evidence type="ECO:0000313" key="7">
    <source>
        <dbReference type="EMBL" id="QSB13188.1"/>
    </source>
</evidence>
<dbReference type="Pfam" id="PF01565">
    <property type="entry name" value="FAD_binding_4"/>
    <property type="match status" value="1"/>
</dbReference>
<dbReference type="InterPro" id="IPR016167">
    <property type="entry name" value="FAD-bd_PCMH_sub1"/>
</dbReference>
<name>A0A895YHJ2_9ACTN</name>
<dbReference type="Gene3D" id="3.30.465.10">
    <property type="match status" value="1"/>
</dbReference>
<dbReference type="InterPro" id="IPR012951">
    <property type="entry name" value="BBE"/>
</dbReference>
<keyword evidence="8" id="KW-1185">Reference proteome</keyword>
<accession>A0A895YHJ2</accession>
<sequence length="473" mass="50305">MEISTTAVTALAQRMRGDVVLPDAPEFPRLRKPFACGLGEVTPQAVVRCAGVADVAEAVAFARAQRLPFALRSGGHSFADLSTSDGLVIDLAGLRSIEVGPETVTVGPGVRLGELADRLAEVGRVVAVGWNPTVAVGGAVLGGGYGMLGRYFGLGCDQLLAAQVVLADGRQVTVDEHREPELFWALRGAGWAGFGAVTSLTLRTHPAPRVSTFVHCWPWEQAAAVIDAWQHWAPVAPEEVNGELVLQSATPTGSGPRLVLFGAVVGGANDARPLVEEFLAEVDLSAELGELAELSPVVAARRHTYAGMPVSTVAQPGPPAGQRPWLRAVKSDFFDAPMPAEVIDALLAAFDPEPPAGQYREVELVPWGGAYARVAPAETAFVHRRAQFLIGHHGTALPHLDDVARKAATDWVQQSWRAVRPAASGAVYPNYPDAELPEWASAYFGVNLPRLRQVKARYDPAEVFRFGQSLAPA</sequence>
<reference evidence="7" key="1">
    <citation type="submission" date="2021-02" db="EMBL/GenBank/DDBJ databases">
        <title>Natrosporangium hydrolyticum gen. nov., sp. nov, a haloalkaliphilic actinobacterium from a soda solonchak soil.</title>
        <authorList>
            <person name="Sorokin D.Y."/>
            <person name="Khijniak T.V."/>
            <person name="Zakharycheva A.P."/>
            <person name="Boueva O.V."/>
            <person name="Ariskina E.V."/>
            <person name="Hahnke R.L."/>
            <person name="Bunk B."/>
            <person name="Sproer C."/>
            <person name="Schumann P."/>
            <person name="Evtushenko L.I."/>
            <person name="Kublanov I.V."/>
        </authorList>
    </citation>
    <scope>NUCLEOTIDE SEQUENCE</scope>
    <source>
        <strain evidence="7">DSM 106523</strain>
    </source>
</reference>
<evidence type="ECO:0000256" key="3">
    <source>
        <dbReference type="ARBA" id="ARBA00022630"/>
    </source>
</evidence>
<dbReference type="GO" id="GO:0071949">
    <property type="term" value="F:FAD binding"/>
    <property type="evidence" value="ECO:0007669"/>
    <property type="project" value="InterPro"/>
</dbReference>
<dbReference type="GO" id="GO:0016491">
    <property type="term" value="F:oxidoreductase activity"/>
    <property type="evidence" value="ECO:0007669"/>
    <property type="project" value="UniProtKB-KW"/>
</dbReference>
<dbReference type="InterPro" id="IPR036318">
    <property type="entry name" value="FAD-bd_PCMH-like_sf"/>
</dbReference>
<dbReference type="InterPro" id="IPR016166">
    <property type="entry name" value="FAD-bd_PCMH"/>
</dbReference>
<protein>
    <submittedName>
        <fullName evidence="7">FAD-binding oxidoreductase</fullName>
    </submittedName>
</protein>
<evidence type="ECO:0000256" key="5">
    <source>
        <dbReference type="ARBA" id="ARBA00023002"/>
    </source>
</evidence>
<dbReference type="KEGG" id="nhy:JQS43_16285"/>
<dbReference type="PROSITE" id="PS51387">
    <property type="entry name" value="FAD_PCMH"/>
    <property type="match status" value="1"/>
</dbReference>
<proteinExistence type="inferred from homology"/>
<dbReference type="Gene3D" id="3.40.462.20">
    <property type="match status" value="1"/>
</dbReference>
<evidence type="ECO:0000256" key="4">
    <source>
        <dbReference type="ARBA" id="ARBA00022827"/>
    </source>
</evidence>
<keyword evidence="4" id="KW-0274">FAD</keyword>